<name>A0A318TJ45_9BRAD</name>
<dbReference type="RefSeq" id="WP_430694750.1">
    <property type="nucleotide sequence ID" value="NZ_QJTI01000003.1"/>
</dbReference>
<keyword evidence="3 4" id="KW-0408">Iron</keyword>
<evidence type="ECO:0000256" key="2">
    <source>
        <dbReference type="ARBA" id="ARBA00022723"/>
    </source>
</evidence>
<keyword evidence="7" id="KW-1185">Reference proteome</keyword>
<dbReference type="InterPro" id="IPR036909">
    <property type="entry name" value="Cyt_c-like_dom_sf"/>
</dbReference>
<evidence type="ECO:0000256" key="3">
    <source>
        <dbReference type="ARBA" id="ARBA00023004"/>
    </source>
</evidence>
<dbReference type="AlphaFoldDB" id="A0A318TJ45"/>
<accession>A0A318TJ45</accession>
<evidence type="ECO:0000256" key="4">
    <source>
        <dbReference type="PROSITE-ProRule" id="PRU00433"/>
    </source>
</evidence>
<evidence type="ECO:0000313" key="6">
    <source>
        <dbReference type="EMBL" id="PYF04443.1"/>
    </source>
</evidence>
<dbReference type="GO" id="GO:0020037">
    <property type="term" value="F:heme binding"/>
    <property type="evidence" value="ECO:0007669"/>
    <property type="project" value="InterPro"/>
</dbReference>
<organism evidence="6 7">
    <name type="scientific">Rhodopseudomonas faecalis</name>
    <dbReference type="NCBI Taxonomy" id="99655"/>
    <lineage>
        <taxon>Bacteria</taxon>
        <taxon>Pseudomonadati</taxon>
        <taxon>Pseudomonadota</taxon>
        <taxon>Alphaproteobacteria</taxon>
        <taxon>Hyphomicrobiales</taxon>
        <taxon>Nitrobacteraceae</taxon>
        <taxon>Rhodopseudomonas</taxon>
    </lineage>
</organism>
<dbReference type="Proteomes" id="UP000248148">
    <property type="component" value="Unassembled WGS sequence"/>
</dbReference>
<dbReference type="GO" id="GO:0046872">
    <property type="term" value="F:metal ion binding"/>
    <property type="evidence" value="ECO:0007669"/>
    <property type="project" value="UniProtKB-KW"/>
</dbReference>
<proteinExistence type="predicted"/>
<protein>
    <submittedName>
        <fullName evidence="6">Mono/diheme cytochrome c family protein</fullName>
    </submittedName>
</protein>
<keyword evidence="1 4" id="KW-0349">Heme</keyword>
<feature type="domain" description="Cytochrome c" evidence="5">
    <location>
        <begin position="37"/>
        <end position="118"/>
    </location>
</feature>
<evidence type="ECO:0000256" key="1">
    <source>
        <dbReference type="ARBA" id="ARBA00022617"/>
    </source>
</evidence>
<sequence>MATMTRTGWVRLIVTALVVAAALLLVRLHRADGTAPAQASKGQRLVEAWCVECHAIDGDAVVRTDKRQGPDLRKIANMPATTALSLKVFLRTPHANMPNIIIQPSDADEIVHYILSLKRD</sequence>
<dbReference type="GO" id="GO:0009055">
    <property type="term" value="F:electron transfer activity"/>
    <property type="evidence" value="ECO:0007669"/>
    <property type="project" value="InterPro"/>
</dbReference>
<comment type="caution">
    <text evidence="6">The sequence shown here is derived from an EMBL/GenBank/DDBJ whole genome shotgun (WGS) entry which is preliminary data.</text>
</comment>
<dbReference type="EMBL" id="QJTI01000003">
    <property type="protein sequence ID" value="PYF04443.1"/>
    <property type="molecule type" value="Genomic_DNA"/>
</dbReference>
<dbReference type="Pfam" id="PF00034">
    <property type="entry name" value="Cytochrom_C"/>
    <property type="match status" value="1"/>
</dbReference>
<dbReference type="InterPro" id="IPR009056">
    <property type="entry name" value="Cyt_c-like_dom"/>
</dbReference>
<evidence type="ECO:0000313" key="7">
    <source>
        <dbReference type="Proteomes" id="UP000248148"/>
    </source>
</evidence>
<keyword evidence="2 4" id="KW-0479">Metal-binding</keyword>
<dbReference type="PROSITE" id="PS51007">
    <property type="entry name" value="CYTC"/>
    <property type="match status" value="1"/>
</dbReference>
<dbReference type="SUPFAM" id="SSF46626">
    <property type="entry name" value="Cytochrome c"/>
    <property type="match status" value="1"/>
</dbReference>
<reference evidence="6 7" key="1">
    <citation type="submission" date="2018-06" db="EMBL/GenBank/DDBJ databases">
        <title>Genomic Encyclopedia of Archaeal and Bacterial Type Strains, Phase II (KMG-II): from individual species to whole genera.</title>
        <authorList>
            <person name="Goeker M."/>
        </authorList>
    </citation>
    <scope>NUCLEOTIDE SEQUENCE [LARGE SCALE GENOMIC DNA]</scope>
    <source>
        <strain evidence="6 7">JCM 11668</strain>
    </source>
</reference>
<gene>
    <name evidence="6" type="ORF">BJ122_10396</name>
</gene>
<evidence type="ECO:0000259" key="5">
    <source>
        <dbReference type="PROSITE" id="PS51007"/>
    </source>
</evidence>
<dbReference type="Gene3D" id="1.10.760.10">
    <property type="entry name" value="Cytochrome c-like domain"/>
    <property type="match status" value="1"/>
</dbReference>